<sequence>MANIGIRTLNRRHTKHSWSNSSGDHGSDHAIGSTVRTCRPTSVRGAWMRNACLCGISDWPAVRLARMRWPR</sequence>
<name>A0A0C4Y2I1_9BURK</name>
<proteinExistence type="predicted"/>
<dbReference type="AlphaFoldDB" id="A0A0C4Y2I1"/>
<accession>A0A0C4Y2I1</accession>
<keyword evidence="3" id="KW-1185">Reference proteome</keyword>
<gene>
    <name evidence="2" type="ORF">RR42_m1957</name>
</gene>
<evidence type="ECO:0000313" key="2">
    <source>
        <dbReference type="EMBL" id="AJG19352.1"/>
    </source>
</evidence>
<dbReference type="Proteomes" id="UP000031843">
    <property type="component" value="Chromosome main"/>
</dbReference>
<organism evidence="2 3">
    <name type="scientific">Cupriavidus basilensis</name>
    <dbReference type="NCBI Taxonomy" id="68895"/>
    <lineage>
        <taxon>Bacteria</taxon>
        <taxon>Pseudomonadati</taxon>
        <taxon>Pseudomonadota</taxon>
        <taxon>Betaproteobacteria</taxon>
        <taxon>Burkholderiales</taxon>
        <taxon>Burkholderiaceae</taxon>
        <taxon>Cupriavidus</taxon>
    </lineage>
</organism>
<evidence type="ECO:0000313" key="3">
    <source>
        <dbReference type="Proteomes" id="UP000031843"/>
    </source>
</evidence>
<protein>
    <submittedName>
        <fullName evidence="2">Uncharacterized protein</fullName>
    </submittedName>
</protein>
<reference evidence="2 3" key="1">
    <citation type="journal article" date="2015" name="Genome Announc.">
        <title>Complete Genome Sequence of Cupriavidus basilensis 4G11, Isolated from the Oak Ridge Field Research Center Site.</title>
        <authorList>
            <person name="Ray J."/>
            <person name="Waters R.J."/>
            <person name="Skerker J.M."/>
            <person name="Kuehl J.V."/>
            <person name="Price M.N."/>
            <person name="Huang J."/>
            <person name="Chakraborty R."/>
            <person name="Arkin A.P."/>
            <person name="Deutschbauer A."/>
        </authorList>
    </citation>
    <scope>NUCLEOTIDE SEQUENCE [LARGE SCALE GENOMIC DNA]</scope>
    <source>
        <strain evidence="2">4G11</strain>
    </source>
</reference>
<dbReference type="KEGG" id="cbw:RR42_m1957"/>
<evidence type="ECO:0000256" key="1">
    <source>
        <dbReference type="SAM" id="MobiDB-lite"/>
    </source>
</evidence>
<dbReference type="EMBL" id="CP010536">
    <property type="protein sequence ID" value="AJG19352.1"/>
    <property type="molecule type" value="Genomic_DNA"/>
</dbReference>
<feature type="region of interest" description="Disordered" evidence="1">
    <location>
        <begin position="1"/>
        <end position="34"/>
    </location>
</feature>